<dbReference type="InterPro" id="IPR035906">
    <property type="entry name" value="MetI-like_sf"/>
</dbReference>
<sequence length="78" mass="8829">MNTPDKYPLQTYLATLLMESKNNVETLMTPEQLARMEQISEKTIEAAQIFLAALPIMCVYPFLQKYYIKGIVVGSVKG</sequence>
<evidence type="ECO:0000256" key="3">
    <source>
        <dbReference type="ARBA" id="ARBA00022989"/>
    </source>
</evidence>
<proteinExistence type="predicted"/>
<gene>
    <name evidence="6" type="ORF">IAB89_01695</name>
</gene>
<dbReference type="AlphaFoldDB" id="A0A9D1AKP4"/>
<reference evidence="6" key="1">
    <citation type="submission" date="2020-10" db="EMBL/GenBank/DDBJ databases">
        <authorList>
            <person name="Gilroy R."/>
        </authorList>
    </citation>
    <scope>NUCLEOTIDE SEQUENCE</scope>
    <source>
        <strain evidence="6">ChiSxjej1B13-7958</strain>
    </source>
</reference>
<dbReference type="Gene3D" id="1.10.3720.10">
    <property type="entry name" value="MetI-like"/>
    <property type="match status" value="1"/>
</dbReference>
<feature type="transmembrane region" description="Helical" evidence="5">
    <location>
        <begin position="46"/>
        <end position="63"/>
    </location>
</feature>
<dbReference type="EMBL" id="DVGZ01000019">
    <property type="protein sequence ID" value="HIR46362.1"/>
    <property type="molecule type" value="Genomic_DNA"/>
</dbReference>
<dbReference type="Proteomes" id="UP000824242">
    <property type="component" value="Unassembled WGS sequence"/>
</dbReference>
<evidence type="ECO:0000313" key="7">
    <source>
        <dbReference type="Proteomes" id="UP000824242"/>
    </source>
</evidence>
<evidence type="ECO:0000256" key="1">
    <source>
        <dbReference type="ARBA" id="ARBA00004141"/>
    </source>
</evidence>
<evidence type="ECO:0000256" key="4">
    <source>
        <dbReference type="ARBA" id="ARBA00023136"/>
    </source>
</evidence>
<evidence type="ECO:0000256" key="5">
    <source>
        <dbReference type="SAM" id="Phobius"/>
    </source>
</evidence>
<keyword evidence="2 5" id="KW-0812">Transmembrane</keyword>
<keyword evidence="4 5" id="KW-0472">Membrane</keyword>
<name>A0A9D1AKP4_9FIRM</name>
<evidence type="ECO:0000313" key="6">
    <source>
        <dbReference type="EMBL" id="HIR46362.1"/>
    </source>
</evidence>
<accession>A0A9D1AKP4</accession>
<dbReference type="GO" id="GO:0016020">
    <property type="term" value="C:membrane"/>
    <property type="evidence" value="ECO:0007669"/>
    <property type="project" value="UniProtKB-SubCell"/>
</dbReference>
<organism evidence="6 7">
    <name type="scientific">Candidatus Caccousia avicola</name>
    <dbReference type="NCBI Taxonomy" id="2840721"/>
    <lineage>
        <taxon>Bacteria</taxon>
        <taxon>Bacillati</taxon>
        <taxon>Bacillota</taxon>
        <taxon>Clostridia</taxon>
        <taxon>Eubacteriales</taxon>
        <taxon>Oscillospiraceae</taxon>
        <taxon>Oscillospiraceae incertae sedis</taxon>
        <taxon>Candidatus Caccousia</taxon>
    </lineage>
</organism>
<keyword evidence="3 5" id="KW-1133">Transmembrane helix</keyword>
<comment type="subcellular location">
    <subcellularLocation>
        <location evidence="1">Membrane</location>
        <topology evidence="1">Multi-pass membrane protein</topology>
    </subcellularLocation>
</comment>
<comment type="caution">
    <text evidence="6">The sequence shown here is derived from an EMBL/GenBank/DDBJ whole genome shotgun (WGS) entry which is preliminary data.</text>
</comment>
<dbReference type="SUPFAM" id="SSF161098">
    <property type="entry name" value="MetI-like"/>
    <property type="match status" value="1"/>
</dbReference>
<evidence type="ECO:0000256" key="2">
    <source>
        <dbReference type="ARBA" id="ARBA00022692"/>
    </source>
</evidence>
<reference evidence="6" key="2">
    <citation type="journal article" date="2021" name="PeerJ">
        <title>Extensive microbial diversity within the chicken gut microbiome revealed by metagenomics and culture.</title>
        <authorList>
            <person name="Gilroy R."/>
            <person name="Ravi A."/>
            <person name="Getino M."/>
            <person name="Pursley I."/>
            <person name="Horton D.L."/>
            <person name="Alikhan N.F."/>
            <person name="Baker D."/>
            <person name="Gharbi K."/>
            <person name="Hall N."/>
            <person name="Watson M."/>
            <person name="Adriaenssens E.M."/>
            <person name="Foster-Nyarko E."/>
            <person name="Jarju S."/>
            <person name="Secka A."/>
            <person name="Antonio M."/>
            <person name="Oren A."/>
            <person name="Chaudhuri R.R."/>
            <person name="La Ragione R."/>
            <person name="Hildebrand F."/>
            <person name="Pallen M.J."/>
        </authorList>
    </citation>
    <scope>NUCLEOTIDE SEQUENCE</scope>
    <source>
        <strain evidence="6">ChiSxjej1B13-7958</strain>
    </source>
</reference>
<protein>
    <submittedName>
        <fullName evidence="6">Uncharacterized protein</fullName>
    </submittedName>
</protein>